<organism evidence="2 5">
    <name type="scientific">Acinetobacter johnsonii</name>
    <dbReference type="NCBI Taxonomy" id="40214"/>
    <lineage>
        <taxon>Bacteria</taxon>
        <taxon>Pseudomonadati</taxon>
        <taxon>Pseudomonadota</taxon>
        <taxon>Gammaproteobacteria</taxon>
        <taxon>Moraxellales</taxon>
        <taxon>Moraxellaceae</taxon>
        <taxon>Acinetobacter</taxon>
    </lineage>
</organism>
<dbReference type="InterPro" id="IPR027417">
    <property type="entry name" value="P-loop_NTPase"/>
</dbReference>
<dbReference type="EMBL" id="CP022298">
    <property type="protein sequence ID" value="AZN63987.1"/>
    <property type="molecule type" value="Genomic_DNA"/>
</dbReference>
<proteinExistence type="predicted"/>
<evidence type="ECO:0000313" key="4">
    <source>
        <dbReference type="EMBL" id="AZN63987.1"/>
    </source>
</evidence>
<dbReference type="InterPro" id="IPR008900">
    <property type="entry name" value="Zot_N"/>
</dbReference>
<evidence type="ECO:0000259" key="1">
    <source>
        <dbReference type="Pfam" id="PF05707"/>
    </source>
</evidence>
<name>A0A3S9AIX1_ACIJO</name>
<dbReference type="EMBL" id="CP022298">
    <property type="protein sequence ID" value="AZN63568.1"/>
    <property type="molecule type" value="Genomic_DNA"/>
</dbReference>
<dbReference type="EMBL" id="CP022298">
    <property type="protein sequence ID" value="AZN63559.1"/>
    <property type="molecule type" value="Genomic_DNA"/>
</dbReference>
<dbReference type="RefSeq" id="WP_126035926.1">
    <property type="nucleotide sequence ID" value="NZ_CP022298.1"/>
</dbReference>
<feature type="domain" description="Zona occludens toxin N-terminal" evidence="1">
    <location>
        <begin position="4"/>
        <end position="222"/>
    </location>
</feature>
<sequence>MAILITAPLGTGKTLKTIELIFEYLNQGREVYTNIIGLKITGVRTIESTPNDPFDWRDLPPESVLVYDEAHEHPAFAERDLLKNLKNEYYEDRLKAIQKMPNISDTKRKSLYAEVEKEYSKFIKDRKEQILDIGLTMSMHRHFGQEVVLITQNPTKLNKDTLSNVTIHYVMRRKFGFEAANIWTFGEAMTTWGKSVADSALVKTYWKFPKHLYKFYVSSEKHNVKKYFPKKYFAYACIPLLIFGLSYSKARETGFMGLVPKAEQAQQIEKVPTDLPQAQIVTYTPEQQKQIDTKRAEFMGLTYDQYMDLQNPQAQDEKNLALNQNSIDQIVNTYNANNPFDYSYMQAPPVTAYQVFSGCMNGVAYDTQGTILHDAPKDLCKRVMKGDRPFNPYKQPEQAVNYEFASAKENTQISNNPIPAEITEPIPLEQKPSRVITGAHSL</sequence>
<protein>
    <recommendedName>
        <fullName evidence="1">Zona occludens toxin N-terminal domain-containing protein</fullName>
    </recommendedName>
</protein>
<dbReference type="Gene3D" id="3.40.50.300">
    <property type="entry name" value="P-loop containing nucleotide triphosphate hydrolases"/>
    <property type="match status" value="1"/>
</dbReference>
<reference evidence="2 5" key="1">
    <citation type="submission" date="2017-06" db="EMBL/GenBank/DDBJ databases">
        <title>Complete Genome Sequence of the Carbazole-Degrading Bacterium Acinetobacter johnsonii IC001.</title>
        <authorList>
            <person name="Vejarano F."/>
            <person name="Suzuki-Minakuchi C."/>
            <person name="Ohtsubo Y."/>
            <person name="Tsuda M."/>
            <person name="Okada K."/>
            <person name="Nojiri H."/>
        </authorList>
    </citation>
    <scope>NUCLEOTIDE SEQUENCE [LARGE SCALE GENOMIC DNA]</scope>
    <source>
        <strain evidence="2 5">IC001</strain>
    </source>
</reference>
<gene>
    <name evidence="2" type="ORF">CFH90_05780</name>
    <name evidence="3" type="ORF">CFH90_05825</name>
    <name evidence="4" type="ORF">CFH90_08090</name>
</gene>
<dbReference type="AlphaFoldDB" id="A0A3S9AIX1"/>
<accession>A0A3S9AIX1</accession>
<evidence type="ECO:0000313" key="3">
    <source>
        <dbReference type="EMBL" id="AZN63568.1"/>
    </source>
</evidence>
<dbReference type="Proteomes" id="UP000276980">
    <property type="component" value="Chromosome"/>
</dbReference>
<evidence type="ECO:0000313" key="5">
    <source>
        <dbReference type="Proteomes" id="UP000276980"/>
    </source>
</evidence>
<evidence type="ECO:0000313" key="2">
    <source>
        <dbReference type="EMBL" id="AZN63559.1"/>
    </source>
</evidence>
<dbReference type="Pfam" id="PF05707">
    <property type="entry name" value="Zot"/>
    <property type="match status" value="1"/>
</dbReference>